<dbReference type="EMBL" id="BMYJ01000004">
    <property type="protein sequence ID" value="GHC54656.1"/>
    <property type="molecule type" value="Genomic_DNA"/>
</dbReference>
<evidence type="ECO:0000313" key="1">
    <source>
        <dbReference type="EMBL" id="GHC54656.1"/>
    </source>
</evidence>
<proteinExistence type="predicted"/>
<organism evidence="1 2">
    <name type="scientific">Neogemmobacter tilapiae</name>
    <dbReference type="NCBI Taxonomy" id="875041"/>
    <lineage>
        <taxon>Bacteria</taxon>
        <taxon>Pseudomonadati</taxon>
        <taxon>Pseudomonadota</taxon>
        <taxon>Alphaproteobacteria</taxon>
        <taxon>Rhodobacterales</taxon>
        <taxon>Paracoccaceae</taxon>
        <taxon>Neogemmobacter</taxon>
    </lineage>
</organism>
<dbReference type="RefSeq" id="WP_189411201.1">
    <property type="nucleotide sequence ID" value="NZ_BMYJ01000004.1"/>
</dbReference>
<dbReference type="AlphaFoldDB" id="A0A918TQ57"/>
<reference evidence="1" key="1">
    <citation type="journal article" date="2014" name="Int. J. Syst. Evol. Microbiol.">
        <title>Complete genome sequence of Corynebacterium casei LMG S-19264T (=DSM 44701T), isolated from a smear-ripened cheese.</title>
        <authorList>
            <consortium name="US DOE Joint Genome Institute (JGI-PGF)"/>
            <person name="Walter F."/>
            <person name="Albersmeier A."/>
            <person name="Kalinowski J."/>
            <person name="Ruckert C."/>
        </authorList>
    </citation>
    <scope>NUCLEOTIDE SEQUENCE</scope>
    <source>
        <strain evidence="1">KCTC 23310</strain>
    </source>
</reference>
<keyword evidence="2" id="KW-1185">Reference proteome</keyword>
<gene>
    <name evidence="1" type="ORF">GCM10007315_17020</name>
</gene>
<dbReference type="Proteomes" id="UP000638981">
    <property type="component" value="Unassembled WGS sequence"/>
</dbReference>
<sequence length="174" mass="17713">MKNAGTSQKGPLLVVTAAAIAHPAVEAHVARGGRLVVAGDDPIRMSLAGALFPQAGRVWTNLSSSAQVNALAAQVGPCDGFLHLVAPGADTARETMVVIGLILAFLPNLSAGAKVQVVGSNAAMLASLNTLAARLKGRRMPAFCFDGDTAHEPAFSALNFLKAAGNPIARPALI</sequence>
<comment type="caution">
    <text evidence="1">The sequence shown here is derived from an EMBL/GenBank/DDBJ whole genome shotgun (WGS) entry which is preliminary data.</text>
</comment>
<evidence type="ECO:0000313" key="2">
    <source>
        <dbReference type="Proteomes" id="UP000638981"/>
    </source>
</evidence>
<name>A0A918TQ57_9RHOB</name>
<protein>
    <submittedName>
        <fullName evidence="1">Uncharacterized protein</fullName>
    </submittedName>
</protein>
<accession>A0A918TQ57</accession>
<reference evidence="1" key="2">
    <citation type="submission" date="2020-09" db="EMBL/GenBank/DDBJ databases">
        <authorList>
            <person name="Sun Q."/>
            <person name="Kim S."/>
        </authorList>
    </citation>
    <scope>NUCLEOTIDE SEQUENCE</scope>
    <source>
        <strain evidence="1">KCTC 23310</strain>
    </source>
</reference>